<feature type="transmembrane region" description="Helical" evidence="8">
    <location>
        <begin position="388"/>
        <end position="410"/>
    </location>
</feature>
<protein>
    <submittedName>
        <fullName evidence="11">Facilitated trehalose transporter Tret1-like</fullName>
    </submittedName>
</protein>
<evidence type="ECO:0000313" key="10">
    <source>
        <dbReference type="Proteomes" id="UP000192223"/>
    </source>
</evidence>
<reference evidence="11" key="1">
    <citation type="submission" date="2025-08" db="UniProtKB">
        <authorList>
            <consortium name="RefSeq"/>
        </authorList>
    </citation>
    <scope>IDENTIFICATION</scope>
    <source>
        <tissue evidence="11">Entire body</tissue>
    </source>
</reference>
<dbReference type="InterPro" id="IPR050549">
    <property type="entry name" value="MFS_Trehalose_Transporter"/>
</dbReference>
<dbReference type="InterPro" id="IPR020846">
    <property type="entry name" value="MFS_dom"/>
</dbReference>
<feature type="transmembrane region" description="Helical" evidence="8">
    <location>
        <begin position="146"/>
        <end position="169"/>
    </location>
</feature>
<keyword evidence="5 8" id="KW-0472">Membrane</keyword>
<feature type="transmembrane region" description="Helical" evidence="8">
    <location>
        <begin position="352"/>
        <end position="376"/>
    </location>
</feature>
<keyword evidence="2" id="KW-1003">Cell membrane</keyword>
<dbReference type="FunFam" id="1.20.1250.20:FF:000055">
    <property type="entry name" value="Facilitated trehalose transporter Tret1-2 homolog"/>
    <property type="match status" value="1"/>
</dbReference>
<dbReference type="SUPFAM" id="SSF103473">
    <property type="entry name" value="MFS general substrate transporter"/>
    <property type="match status" value="1"/>
</dbReference>
<keyword evidence="3 8" id="KW-0812">Transmembrane</keyword>
<dbReference type="PANTHER" id="PTHR48021">
    <property type="match status" value="1"/>
</dbReference>
<organism evidence="10 11">
    <name type="scientific">Agrilus planipennis</name>
    <name type="common">Emerald ash borer</name>
    <name type="synonym">Agrilus marcopoli</name>
    <dbReference type="NCBI Taxonomy" id="224129"/>
    <lineage>
        <taxon>Eukaryota</taxon>
        <taxon>Metazoa</taxon>
        <taxon>Ecdysozoa</taxon>
        <taxon>Arthropoda</taxon>
        <taxon>Hexapoda</taxon>
        <taxon>Insecta</taxon>
        <taxon>Pterygota</taxon>
        <taxon>Neoptera</taxon>
        <taxon>Endopterygota</taxon>
        <taxon>Coleoptera</taxon>
        <taxon>Polyphaga</taxon>
        <taxon>Elateriformia</taxon>
        <taxon>Buprestoidea</taxon>
        <taxon>Buprestidae</taxon>
        <taxon>Agrilinae</taxon>
        <taxon>Agrilus</taxon>
    </lineage>
</organism>
<evidence type="ECO:0000256" key="8">
    <source>
        <dbReference type="SAM" id="Phobius"/>
    </source>
</evidence>
<feature type="transmembrane region" description="Helical" evidence="8">
    <location>
        <begin position="422"/>
        <end position="440"/>
    </location>
</feature>
<feature type="transmembrane region" description="Helical" evidence="8">
    <location>
        <begin position="112"/>
        <end position="134"/>
    </location>
</feature>
<comment type="subcellular location">
    <subcellularLocation>
        <location evidence="1">Cell membrane</location>
        <topology evidence="1">Multi-pass membrane protein</topology>
    </subcellularLocation>
</comment>
<dbReference type="GO" id="GO:0022857">
    <property type="term" value="F:transmembrane transporter activity"/>
    <property type="evidence" value="ECO:0007669"/>
    <property type="project" value="InterPro"/>
</dbReference>
<feature type="transmembrane region" description="Helical" evidence="8">
    <location>
        <begin position="319"/>
        <end position="340"/>
    </location>
</feature>
<sequence>MRKEGNFQILIKKRTQFIPVMLACICAISDGMQYAWTAPSIPILESEESPVEVDSDDEIWLENIYNFGGLAGLAVTIWFVNRFGRKKSILFAAVQHAIAWIMIALAKDKAVIYVARFISGLAGDVSFVSIPMYIAEVADKQIRGFLGTFIFINMMIGVLVLYCVAPYTTIANCSYVGLSIVLFQICTFIWMPETPYYYLINGKQYKALKSLQWIRNTKDVKDELEDISKAVKRQQSEEGRVKDLFTVKSNLRCVIIMTVLNAAQQFSSFSVLLMNMHTILEDSASFLSNNIASIIAAALMLVACISASLIIDKFGRKRLLIISSSTTSIALGILATYFAIKNSGYAIEYSYGWVPLASVIMYSFTFKVGLGLVPIVMTGELFPTNIKAMGMTLADAMYVGFSIISIYIFMTTRYWLGMHVPFYIFSGSCILTTFFTLWYIPETKGKTLEEIQLMLRGIDN</sequence>
<keyword evidence="6" id="KW-0325">Glycoprotein</keyword>
<dbReference type="PANTHER" id="PTHR48021:SF46">
    <property type="entry name" value="MAJOR FACILITATOR SUPERFAMILY (MFS) PROFILE DOMAIN-CONTAINING PROTEIN"/>
    <property type="match status" value="1"/>
</dbReference>
<keyword evidence="4 8" id="KW-1133">Transmembrane helix</keyword>
<dbReference type="KEGG" id="apln:108743096"/>
<dbReference type="Proteomes" id="UP000192223">
    <property type="component" value="Unplaced"/>
</dbReference>
<dbReference type="GO" id="GO:0005886">
    <property type="term" value="C:plasma membrane"/>
    <property type="evidence" value="ECO:0007669"/>
    <property type="project" value="UniProtKB-SubCell"/>
</dbReference>
<evidence type="ECO:0000256" key="7">
    <source>
        <dbReference type="ARBA" id="ARBA00024348"/>
    </source>
</evidence>
<evidence type="ECO:0000313" key="11">
    <source>
        <dbReference type="RefSeq" id="XP_018334025.1"/>
    </source>
</evidence>
<feature type="transmembrane region" description="Helical" evidence="8">
    <location>
        <begin position="175"/>
        <end position="199"/>
    </location>
</feature>
<evidence type="ECO:0000256" key="6">
    <source>
        <dbReference type="ARBA" id="ARBA00023180"/>
    </source>
</evidence>
<dbReference type="InterPro" id="IPR005828">
    <property type="entry name" value="MFS_sugar_transport-like"/>
</dbReference>
<evidence type="ECO:0000256" key="2">
    <source>
        <dbReference type="ARBA" id="ARBA00022475"/>
    </source>
</evidence>
<dbReference type="InterPro" id="IPR036259">
    <property type="entry name" value="MFS_trans_sf"/>
</dbReference>
<dbReference type="AlphaFoldDB" id="A0A1W4XNQ9"/>
<comment type="similarity">
    <text evidence="7">Belongs to the major facilitator superfamily. Sugar transporter (TC 2.A.1.1) family. Trehalose transporter subfamily.</text>
</comment>
<feature type="transmembrane region" description="Helical" evidence="8">
    <location>
        <begin position="64"/>
        <end position="81"/>
    </location>
</feature>
<dbReference type="InterPro" id="IPR005829">
    <property type="entry name" value="Sugar_transporter_CS"/>
</dbReference>
<dbReference type="GeneID" id="108743096"/>
<evidence type="ECO:0000256" key="5">
    <source>
        <dbReference type="ARBA" id="ARBA00023136"/>
    </source>
</evidence>
<dbReference type="InParanoid" id="A0A1W4XNQ9"/>
<gene>
    <name evidence="11" type="primary">LOC108743096</name>
</gene>
<evidence type="ECO:0000256" key="3">
    <source>
        <dbReference type="ARBA" id="ARBA00022692"/>
    </source>
</evidence>
<evidence type="ECO:0000256" key="1">
    <source>
        <dbReference type="ARBA" id="ARBA00004651"/>
    </source>
</evidence>
<keyword evidence="10" id="KW-1185">Reference proteome</keyword>
<dbReference type="PROSITE" id="PS00216">
    <property type="entry name" value="SUGAR_TRANSPORT_1"/>
    <property type="match status" value="1"/>
</dbReference>
<dbReference type="Pfam" id="PF00083">
    <property type="entry name" value="Sugar_tr"/>
    <property type="match status" value="1"/>
</dbReference>
<dbReference type="RefSeq" id="XP_018334025.1">
    <property type="nucleotide sequence ID" value="XM_018478523.1"/>
</dbReference>
<feature type="transmembrane region" description="Helical" evidence="8">
    <location>
        <begin position="88"/>
        <end position="106"/>
    </location>
</feature>
<feature type="transmembrane region" description="Helical" evidence="8">
    <location>
        <begin position="250"/>
        <end position="271"/>
    </location>
</feature>
<dbReference type="STRING" id="224129.A0A1W4XNQ9"/>
<feature type="domain" description="Major facilitator superfamily (MFS) profile" evidence="9">
    <location>
        <begin position="19"/>
        <end position="444"/>
    </location>
</feature>
<evidence type="ECO:0000256" key="4">
    <source>
        <dbReference type="ARBA" id="ARBA00022989"/>
    </source>
</evidence>
<dbReference type="PROSITE" id="PS50850">
    <property type="entry name" value="MFS"/>
    <property type="match status" value="1"/>
</dbReference>
<feature type="transmembrane region" description="Helical" evidence="8">
    <location>
        <begin position="291"/>
        <end position="312"/>
    </location>
</feature>
<dbReference type="OrthoDB" id="6133115at2759"/>
<dbReference type="Gene3D" id="1.20.1250.20">
    <property type="entry name" value="MFS general substrate transporter like domains"/>
    <property type="match status" value="1"/>
</dbReference>
<accession>A0A1W4XNQ9</accession>
<proteinExistence type="inferred from homology"/>
<evidence type="ECO:0000259" key="9">
    <source>
        <dbReference type="PROSITE" id="PS50850"/>
    </source>
</evidence>
<name>A0A1W4XNQ9_AGRPL</name>